<reference evidence="2 3" key="1">
    <citation type="submission" date="2016-06" db="EMBL/GenBank/DDBJ databases">
        <authorList>
            <consortium name="Pathogen Informatics"/>
        </authorList>
    </citation>
    <scope>NUCLEOTIDE SEQUENCE [LARGE SCALE GENOMIC DNA]</scope>
</reference>
<dbReference type="VEuPathDB" id="PlasmoDB:PocGH01_00078700"/>
<keyword evidence="1" id="KW-1133">Transmembrane helix</keyword>
<organism evidence="2 3">
    <name type="scientific">Plasmodium ovale</name>
    <name type="common">malaria parasite P. ovale</name>
    <dbReference type="NCBI Taxonomy" id="36330"/>
    <lineage>
        <taxon>Eukaryota</taxon>
        <taxon>Sar</taxon>
        <taxon>Alveolata</taxon>
        <taxon>Apicomplexa</taxon>
        <taxon>Aconoidasida</taxon>
        <taxon>Haemosporida</taxon>
        <taxon>Plasmodiidae</taxon>
        <taxon>Plasmodium</taxon>
        <taxon>Plasmodium (Plasmodium)</taxon>
    </lineage>
</organism>
<dbReference type="EMBL" id="FLRJ01000630">
    <property type="protein sequence ID" value="SBT74074.1"/>
    <property type="molecule type" value="Genomic_DNA"/>
</dbReference>
<evidence type="ECO:0000313" key="2">
    <source>
        <dbReference type="EMBL" id="SBT74074.1"/>
    </source>
</evidence>
<feature type="transmembrane region" description="Helical" evidence="1">
    <location>
        <begin position="160"/>
        <end position="185"/>
    </location>
</feature>
<dbReference type="OrthoDB" id="10314086at2759"/>
<proteinExistence type="predicted"/>
<name>A0A1C3KJQ1_PLAOA</name>
<accession>A0A1C3KJQ1</accession>
<keyword evidence="1" id="KW-0812">Transmembrane</keyword>
<evidence type="ECO:0000313" key="3">
    <source>
        <dbReference type="Proteomes" id="UP000243200"/>
    </source>
</evidence>
<evidence type="ECO:0000256" key="1">
    <source>
        <dbReference type="SAM" id="Phobius"/>
    </source>
</evidence>
<sequence>MDEEKCKQLANSPGLSTILPRNVENLCKCFSSGVQAEEEKCNCDSFSKNEKLMEAIKKFKDCHDSVIDSNGGMPSNMQFLTKDCYKDSLKGIFDSLGTETICDVEMATLKNSGEQVLTLMNTAGSTVKGALVLVEKIKNIFYAGKNFFSKLIQSFPGYTILYPVGVLVFILMVVIGIFYSILKLFRCIFCPSRKENDANNNEQMKYLQEQYNRTLQTNAHLNNYLMGYQNV</sequence>
<dbReference type="AlphaFoldDB" id="A0A1C3KJQ1"/>
<protein>
    <submittedName>
        <fullName evidence="2">PIR protein</fullName>
    </submittedName>
</protein>
<dbReference type="VEuPathDB" id="PlasmoDB:POWCR01_000181500"/>
<keyword evidence="1" id="KW-0472">Membrane</keyword>
<dbReference type="Proteomes" id="UP000243200">
    <property type="component" value="Unassembled WGS sequence"/>
</dbReference>
<gene>
    <name evidence="2" type="primary">PowCR01_000181500</name>
    <name evidence="2" type="ORF">POWCR01_000181500</name>
</gene>